<keyword evidence="5 8" id="KW-0406">Ion transport</keyword>
<evidence type="ECO:0000256" key="8">
    <source>
        <dbReference type="RuleBase" id="RU003857"/>
    </source>
</evidence>
<evidence type="ECO:0000259" key="11">
    <source>
        <dbReference type="Pfam" id="PF07885"/>
    </source>
</evidence>
<proteinExistence type="inferred from homology"/>
<dbReference type="KEGG" id="bfo:118428199"/>
<dbReference type="RefSeq" id="XP_035694100.1">
    <property type="nucleotide sequence ID" value="XM_035838207.1"/>
</dbReference>
<evidence type="ECO:0000256" key="9">
    <source>
        <dbReference type="SAM" id="MobiDB-lite"/>
    </source>
</evidence>
<feature type="transmembrane region" description="Helical" evidence="10">
    <location>
        <begin position="323"/>
        <end position="345"/>
    </location>
</feature>
<evidence type="ECO:0000313" key="12">
    <source>
        <dbReference type="Proteomes" id="UP000001554"/>
    </source>
</evidence>
<protein>
    <submittedName>
        <fullName evidence="13">Potassium channel subfamily K member 10-like</fullName>
    </submittedName>
</protein>
<feature type="region of interest" description="Disordered" evidence="9">
    <location>
        <begin position="360"/>
        <end position="384"/>
    </location>
</feature>
<feature type="transmembrane region" description="Helical" evidence="10">
    <location>
        <begin position="182"/>
        <end position="201"/>
    </location>
</feature>
<dbReference type="OMA" id="FTWILCG"/>
<comment type="subcellular location">
    <subcellularLocation>
        <location evidence="1">Membrane</location>
        <topology evidence="1">Multi-pass membrane protein</topology>
    </subcellularLocation>
</comment>
<dbReference type="GO" id="GO:0022841">
    <property type="term" value="F:potassium ion leak channel activity"/>
    <property type="evidence" value="ECO:0000318"/>
    <property type="project" value="GO_Central"/>
</dbReference>
<dbReference type="Gene3D" id="1.10.287.70">
    <property type="match status" value="1"/>
</dbReference>
<keyword evidence="12" id="KW-1185">Reference proteome</keyword>
<dbReference type="SUPFAM" id="SSF81324">
    <property type="entry name" value="Voltage-gated potassium channels"/>
    <property type="match status" value="2"/>
</dbReference>
<organism evidence="12 13">
    <name type="scientific">Branchiostoma floridae</name>
    <name type="common">Florida lancelet</name>
    <name type="synonym">Amphioxus</name>
    <dbReference type="NCBI Taxonomy" id="7739"/>
    <lineage>
        <taxon>Eukaryota</taxon>
        <taxon>Metazoa</taxon>
        <taxon>Chordata</taxon>
        <taxon>Cephalochordata</taxon>
        <taxon>Leptocardii</taxon>
        <taxon>Amphioxiformes</taxon>
        <taxon>Branchiostomatidae</taxon>
        <taxon>Branchiostoma</taxon>
    </lineage>
</organism>
<keyword evidence="7 8" id="KW-0407">Ion channel</keyword>
<dbReference type="InterPro" id="IPR003280">
    <property type="entry name" value="2pore_dom_K_chnl"/>
</dbReference>
<evidence type="ECO:0000256" key="6">
    <source>
        <dbReference type="ARBA" id="ARBA00023136"/>
    </source>
</evidence>
<dbReference type="GO" id="GO:0071805">
    <property type="term" value="P:potassium ion transmembrane transport"/>
    <property type="evidence" value="ECO:0000318"/>
    <property type="project" value="GO_Central"/>
</dbReference>
<keyword evidence="6 10" id="KW-0472">Membrane</keyword>
<reference evidence="12" key="1">
    <citation type="journal article" date="2020" name="Nat. Ecol. Evol.">
        <title>Deeply conserved synteny resolves early events in vertebrate evolution.</title>
        <authorList>
            <person name="Simakov O."/>
            <person name="Marletaz F."/>
            <person name="Yue J.X."/>
            <person name="O'Connell B."/>
            <person name="Jenkins J."/>
            <person name="Brandt A."/>
            <person name="Calef R."/>
            <person name="Tung C.H."/>
            <person name="Huang T.K."/>
            <person name="Schmutz J."/>
            <person name="Satoh N."/>
            <person name="Yu J.K."/>
            <person name="Putnam N.H."/>
            <person name="Green R.E."/>
            <person name="Rokhsar D.S."/>
        </authorList>
    </citation>
    <scope>NUCLEOTIDE SEQUENCE [LARGE SCALE GENOMIC DNA]</scope>
    <source>
        <strain evidence="12">S238N-H82</strain>
    </source>
</reference>
<keyword evidence="3 8" id="KW-0812">Transmembrane</keyword>
<dbReference type="PANTHER" id="PTHR11003:SF338">
    <property type="entry name" value="PROTEIN CBG03693"/>
    <property type="match status" value="1"/>
</dbReference>
<dbReference type="GO" id="GO:0005886">
    <property type="term" value="C:plasma membrane"/>
    <property type="evidence" value="ECO:0000318"/>
    <property type="project" value="GO_Central"/>
</dbReference>
<keyword evidence="2 8" id="KW-0813">Transport</keyword>
<dbReference type="PRINTS" id="PR01333">
    <property type="entry name" value="2POREKCHANEL"/>
</dbReference>
<name>A0A9J7N8U3_BRAFL</name>
<dbReference type="Proteomes" id="UP000001554">
    <property type="component" value="Chromosome 1"/>
</dbReference>
<dbReference type="Pfam" id="PF07885">
    <property type="entry name" value="Ion_trans_2"/>
    <property type="match status" value="2"/>
</dbReference>
<feature type="transmembrane region" description="Helical" evidence="10">
    <location>
        <begin position="6"/>
        <end position="27"/>
    </location>
</feature>
<dbReference type="OrthoDB" id="297496at2759"/>
<evidence type="ECO:0000256" key="10">
    <source>
        <dbReference type="SAM" id="Phobius"/>
    </source>
</evidence>
<evidence type="ECO:0000256" key="4">
    <source>
        <dbReference type="ARBA" id="ARBA00022989"/>
    </source>
</evidence>
<dbReference type="PANTHER" id="PTHR11003">
    <property type="entry name" value="POTASSIUM CHANNEL, SUBFAMILY K"/>
    <property type="match status" value="1"/>
</dbReference>
<accession>A0A9J7N8U3</accession>
<evidence type="ECO:0000256" key="7">
    <source>
        <dbReference type="ARBA" id="ARBA00023303"/>
    </source>
</evidence>
<dbReference type="GO" id="GO:0015271">
    <property type="term" value="F:outward rectifier potassium channel activity"/>
    <property type="evidence" value="ECO:0000318"/>
    <property type="project" value="GO_Central"/>
</dbReference>
<dbReference type="AlphaFoldDB" id="A0A9J7N8U3"/>
<evidence type="ECO:0000256" key="1">
    <source>
        <dbReference type="ARBA" id="ARBA00004141"/>
    </source>
</evidence>
<dbReference type="InterPro" id="IPR013099">
    <property type="entry name" value="K_chnl_dom"/>
</dbReference>
<feature type="transmembrane region" description="Helical" evidence="10">
    <location>
        <begin position="260"/>
        <end position="282"/>
    </location>
</feature>
<gene>
    <name evidence="13" type="primary">LOC118428199</name>
</gene>
<comment type="similarity">
    <text evidence="8">Belongs to the two pore domain potassium channel (TC 1.A.1.8) family.</text>
</comment>
<evidence type="ECO:0000256" key="5">
    <source>
        <dbReference type="ARBA" id="ARBA00023065"/>
    </source>
</evidence>
<evidence type="ECO:0000256" key="3">
    <source>
        <dbReference type="ARBA" id="ARBA00022692"/>
    </source>
</evidence>
<feature type="domain" description="Potassium channel" evidence="11">
    <location>
        <begin position="175"/>
        <end position="231"/>
    </location>
</feature>
<dbReference type="FunFam" id="1.10.287.70:FF:000474">
    <property type="entry name" value="Uncharacterized protein"/>
    <property type="match status" value="1"/>
</dbReference>
<dbReference type="GeneID" id="118428199"/>
<reference evidence="13" key="2">
    <citation type="submission" date="2025-08" db="UniProtKB">
        <authorList>
            <consortium name="RefSeq"/>
        </authorList>
    </citation>
    <scope>IDENTIFICATION</scope>
    <source>
        <strain evidence="13">S238N-H82</strain>
        <tissue evidence="13">Testes</tissue>
    </source>
</reference>
<sequence length="384" mass="42870">MRMRTTAVLFCGYVAYVILGGGIFHYLESENESQKRPPEIFDLKEMLEEQSEEYLTTTHTTHLHSQLVSTAGEKDYFSPEETLSSTEGQHNMDTGYISCDHQGLSEVLESLRAKVRRVEDIITDLHKDMNDTGRCVKTRDIPLVLLSYQELESIVRRAAQAGKEGMDPVTGQQEHNTTKWDFQASLGFALTVVTTIGYGHIAPASAIGKAVCVLYALFGIPLTAVLVTNVAHHVGNQIRKAALKVHKDHPKWSPQRIKRLTGITLLLLGVIFFVLLPTLVIWTVEPGWTFLETLYYVFISLSTIGFGDYVVGQQAGVTYWPGYIILIFTWILCGIEYLATIFELISLGIKGLDTRIGGPRKGDGDRNGDVGQEERQDLCRETTV</sequence>
<feature type="domain" description="Potassium channel" evidence="11">
    <location>
        <begin position="270"/>
        <end position="342"/>
    </location>
</feature>
<keyword evidence="4 10" id="KW-1133">Transmembrane helix</keyword>
<feature type="transmembrane region" description="Helical" evidence="10">
    <location>
        <begin position="207"/>
        <end position="231"/>
    </location>
</feature>
<evidence type="ECO:0000313" key="13">
    <source>
        <dbReference type="RefSeq" id="XP_035694100.1"/>
    </source>
</evidence>
<feature type="transmembrane region" description="Helical" evidence="10">
    <location>
        <begin position="294"/>
        <end position="311"/>
    </location>
</feature>
<evidence type="ECO:0000256" key="2">
    <source>
        <dbReference type="ARBA" id="ARBA00022448"/>
    </source>
</evidence>